<dbReference type="EMBL" id="JACIIZ010000001">
    <property type="protein sequence ID" value="MBB6249799.1"/>
    <property type="molecule type" value="Genomic_DNA"/>
</dbReference>
<accession>A0A7X0ATG1</accession>
<reference evidence="4 5" key="1">
    <citation type="submission" date="2020-08" db="EMBL/GenBank/DDBJ databases">
        <title>Genomic Encyclopedia of Type Strains, Phase IV (KMG-IV): sequencing the most valuable type-strain genomes for metagenomic binning, comparative biology and taxonomic classification.</title>
        <authorList>
            <person name="Goeker M."/>
        </authorList>
    </citation>
    <scope>NUCLEOTIDE SEQUENCE [LARGE SCALE GENOMIC DNA]</scope>
    <source>
        <strain evidence="4 5">DSM 22198</strain>
    </source>
</reference>
<organism evidence="4 5">
    <name type="scientific">Nitrospirillum iridis</name>
    <dbReference type="NCBI Taxonomy" id="765888"/>
    <lineage>
        <taxon>Bacteria</taxon>
        <taxon>Pseudomonadati</taxon>
        <taxon>Pseudomonadota</taxon>
        <taxon>Alphaproteobacteria</taxon>
        <taxon>Rhodospirillales</taxon>
        <taxon>Azospirillaceae</taxon>
        <taxon>Nitrospirillum</taxon>
    </lineage>
</organism>
<dbReference type="SUPFAM" id="SSF48452">
    <property type="entry name" value="TPR-like"/>
    <property type="match status" value="1"/>
</dbReference>
<proteinExistence type="predicted"/>
<evidence type="ECO:0000313" key="4">
    <source>
        <dbReference type="EMBL" id="MBB6249799.1"/>
    </source>
</evidence>
<keyword evidence="2" id="KW-1133">Transmembrane helix</keyword>
<feature type="signal peptide" evidence="3">
    <location>
        <begin position="1"/>
        <end position="31"/>
    </location>
</feature>
<feature type="region of interest" description="Disordered" evidence="1">
    <location>
        <begin position="274"/>
        <end position="320"/>
    </location>
</feature>
<comment type="caution">
    <text evidence="4">The sequence shown here is derived from an EMBL/GenBank/DDBJ whole genome shotgun (WGS) entry which is preliminary data.</text>
</comment>
<feature type="region of interest" description="Disordered" evidence="1">
    <location>
        <begin position="121"/>
        <end position="163"/>
    </location>
</feature>
<dbReference type="Gene3D" id="1.25.40.10">
    <property type="entry name" value="Tetratricopeptide repeat domain"/>
    <property type="match status" value="1"/>
</dbReference>
<evidence type="ECO:0000256" key="1">
    <source>
        <dbReference type="SAM" id="MobiDB-lite"/>
    </source>
</evidence>
<feature type="compositionally biased region" description="Low complexity" evidence="1">
    <location>
        <begin position="300"/>
        <end position="312"/>
    </location>
</feature>
<keyword evidence="5" id="KW-1185">Reference proteome</keyword>
<evidence type="ECO:0000313" key="5">
    <source>
        <dbReference type="Proteomes" id="UP000539175"/>
    </source>
</evidence>
<dbReference type="InterPro" id="IPR011990">
    <property type="entry name" value="TPR-like_helical_dom_sf"/>
</dbReference>
<evidence type="ECO:0000256" key="2">
    <source>
        <dbReference type="SAM" id="Phobius"/>
    </source>
</evidence>
<dbReference type="Proteomes" id="UP000539175">
    <property type="component" value="Unassembled WGS sequence"/>
</dbReference>
<keyword evidence="3" id="KW-0732">Signal</keyword>
<keyword evidence="2" id="KW-0472">Membrane</keyword>
<evidence type="ECO:0000256" key="3">
    <source>
        <dbReference type="SAM" id="SignalP"/>
    </source>
</evidence>
<gene>
    <name evidence="4" type="ORF">FHS74_000332</name>
</gene>
<feature type="transmembrane region" description="Helical" evidence="2">
    <location>
        <begin position="168"/>
        <end position="188"/>
    </location>
</feature>
<dbReference type="AlphaFoldDB" id="A0A7X0ATG1"/>
<feature type="compositionally biased region" description="Pro residues" evidence="1">
    <location>
        <begin position="127"/>
        <end position="141"/>
    </location>
</feature>
<keyword evidence="2" id="KW-0812">Transmembrane</keyword>
<name>A0A7X0ATG1_9PROT</name>
<dbReference type="RefSeq" id="WP_184796837.1">
    <property type="nucleotide sequence ID" value="NZ_JACIIZ010000001.1"/>
</dbReference>
<feature type="chain" id="PRO_5031201666" evidence="3">
    <location>
        <begin position="32"/>
        <end position="320"/>
    </location>
</feature>
<sequence length="320" mass="33093">MSVYAKPLSFNGILMGLGVGLLLVGASPAWAAATPEQVKKAVDAGNLPAAEQMLRGAIREHGDSARAHYELGEVLGLEGRHQDAVGELELARKIDPTLHFAHSPETFQQHLAREQSFLKPAAAAEPAPVPTPAPTAAPAPAMPHATVQQTTVPHTPAPPPKAASDDGMTIVLVVGGLLLAALAIFMVFRRSRPAYGGGYRPATGPVPPPYPQAAPPAYAPPVYGQPGYAPVVVQENGAGFFTGMLVGEMMSGGHHHDTVIHETVVNNVTENRVYENNRPSYDPGNDTSSADGGWGGSSDGGSSSSSFDSGSSSSGGDGNW</sequence>
<protein>
    <submittedName>
        <fullName evidence="4">Putative membrane protein YgcG</fullName>
    </submittedName>
</protein>
<dbReference type="Pfam" id="PF13432">
    <property type="entry name" value="TPR_16"/>
    <property type="match status" value="1"/>
</dbReference>